<protein>
    <submittedName>
        <fullName evidence="1">Uncharacterized protein</fullName>
    </submittedName>
</protein>
<gene>
    <name evidence="1" type="ORF">DCAF_LOCUS16370</name>
</gene>
<feature type="non-terminal residue" evidence="1">
    <location>
        <position position="1"/>
    </location>
</feature>
<proteinExistence type="predicted"/>
<dbReference type="Proteomes" id="UP001314170">
    <property type="component" value="Unassembled WGS sequence"/>
</dbReference>
<reference evidence="1 2" key="1">
    <citation type="submission" date="2024-01" db="EMBL/GenBank/DDBJ databases">
        <authorList>
            <person name="Waweru B."/>
        </authorList>
    </citation>
    <scope>NUCLEOTIDE SEQUENCE [LARGE SCALE GENOMIC DNA]</scope>
</reference>
<dbReference type="EMBL" id="CAWUPB010001160">
    <property type="protein sequence ID" value="CAK7341609.1"/>
    <property type="molecule type" value="Genomic_DNA"/>
</dbReference>
<evidence type="ECO:0000313" key="2">
    <source>
        <dbReference type="Proteomes" id="UP001314170"/>
    </source>
</evidence>
<keyword evidence="2" id="KW-1185">Reference proteome</keyword>
<accession>A0AAV1S0A5</accession>
<sequence length="68" mass="8262">KVRQENIYNWMEQPKIVTCKNIATVIAWLIIDLYNRPKEYLKKTMIANLHPVVLWKMSRQTAFLLEWE</sequence>
<evidence type="ECO:0000313" key="1">
    <source>
        <dbReference type="EMBL" id="CAK7341609.1"/>
    </source>
</evidence>
<comment type="caution">
    <text evidence="1">The sequence shown here is derived from an EMBL/GenBank/DDBJ whole genome shotgun (WGS) entry which is preliminary data.</text>
</comment>
<organism evidence="1 2">
    <name type="scientific">Dovyalis caffra</name>
    <dbReference type="NCBI Taxonomy" id="77055"/>
    <lineage>
        <taxon>Eukaryota</taxon>
        <taxon>Viridiplantae</taxon>
        <taxon>Streptophyta</taxon>
        <taxon>Embryophyta</taxon>
        <taxon>Tracheophyta</taxon>
        <taxon>Spermatophyta</taxon>
        <taxon>Magnoliopsida</taxon>
        <taxon>eudicotyledons</taxon>
        <taxon>Gunneridae</taxon>
        <taxon>Pentapetalae</taxon>
        <taxon>rosids</taxon>
        <taxon>fabids</taxon>
        <taxon>Malpighiales</taxon>
        <taxon>Salicaceae</taxon>
        <taxon>Flacourtieae</taxon>
        <taxon>Dovyalis</taxon>
    </lineage>
</organism>
<name>A0AAV1S0A5_9ROSI</name>
<dbReference type="AlphaFoldDB" id="A0AAV1S0A5"/>